<protein>
    <recommendedName>
        <fullName evidence="4">ubiquitinyl hydrolase 1</fullName>
        <ecNumber evidence="4">3.4.19.12</ecNumber>
    </recommendedName>
</protein>
<evidence type="ECO:0000256" key="8">
    <source>
        <dbReference type="ARBA" id="ARBA00022807"/>
    </source>
</evidence>
<dbReference type="GO" id="GO:0031647">
    <property type="term" value="P:regulation of protein stability"/>
    <property type="evidence" value="ECO:0007669"/>
    <property type="project" value="TreeGrafter"/>
</dbReference>
<dbReference type="SUPFAM" id="SSF54001">
    <property type="entry name" value="Cysteine proteinases"/>
    <property type="match status" value="1"/>
</dbReference>
<dbReference type="Pfam" id="PF14533">
    <property type="entry name" value="USP7_C2"/>
    <property type="match status" value="1"/>
</dbReference>
<dbReference type="InterPro" id="IPR008974">
    <property type="entry name" value="TRAF-like"/>
</dbReference>
<proteinExistence type="inferred from homology"/>
<reference evidence="14 15" key="1">
    <citation type="journal article" date="2018" name="G3 (Bethesda)">
        <title>Phylogenetic and Phylogenomic Definition of Rhizopus Species.</title>
        <authorList>
            <person name="Gryganskyi A.P."/>
            <person name="Golan J."/>
            <person name="Dolatabadi S."/>
            <person name="Mondo S."/>
            <person name="Robb S."/>
            <person name="Idnurm A."/>
            <person name="Muszewska A."/>
            <person name="Steczkiewicz K."/>
            <person name="Masonjones S."/>
            <person name="Liao H.L."/>
            <person name="Gajdeczka M.T."/>
            <person name="Anike F."/>
            <person name="Vuek A."/>
            <person name="Anishchenko I.M."/>
            <person name="Voigt K."/>
            <person name="de Hoog G.S."/>
            <person name="Smith M.E."/>
            <person name="Heitman J."/>
            <person name="Vilgalys R."/>
            <person name="Stajich J.E."/>
        </authorList>
    </citation>
    <scope>NUCLEOTIDE SEQUENCE [LARGE SCALE GENOMIC DNA]</scope>
    <source>
        <strain evidence="14 15">CBS 357.93</strain>
    </source>
</reference>
<dbReference type="Gene3D" id="2.60.210.10">
    <property type="entry name" value="Apoptosis, Tumor Necrosis Factor Receptor Associated Protein 2, Chain A"/>
    <property type="match status" value="1"/>
</dbReference>
<comment type="catalytic activity">
    <reaction evidence="1">
        <text>Thiol-dependent hydrolysis of ester, thioester, amide, peptide and isopeptide bonds formed by the C-terminal Gly of ubiquitin (a 76-residue protein attached to proteins as an intracellular targeting signal).</text>
        <dbReference type="EC" id="3.4.19.12"/>
    </reaction>
</comment>
<dbReference type="GO" id="GO:0005829">
    <property type="term" value="C:cytosol"/>
    <property type="evidence" value="ECO:0007669"/>
    <property type="project" value="TreeGrafter"/>
</dbReference>
<evidence type="ECO:0000256" key="2">
    <source>
        <dbReference type="ARBA" id="ARBA00004123"/>
    </source>
</evidence>
<keyword evidence="6" id="KW-0833">Ubl conjugation pathway</keyword>
<comment type="caution">
    <text evidence="14">The sequence shown here is derived from an EMBL/GenBank/DDBJ whole genome shotgun (WGS) entry which is preliminary data.</text>
</comment>
<dbReference type="FunFam" id="3.90.70.10:FF:000005">
    <property type="entry name" value="Ubiquitin carboxyl-terminal hydrolase 7"/>
    <property type="match status" value="1"/>
</dbReference>
<dbReference type="EC" id="3.4.19.12" evidence="4"/>
<keyword evidence="8" id="KW-0788">Thiol protease</keyword>
<comment type="similarity">
    <text evidence="3">Belongs to the peptidase C19 family.</text>
</comment>
<gene>
    <name evidence="14" type="ORF">CU097_015424</name>
</gene>
<evidence type="ECO:0000259" key="12">
    <source>
        <dbReference type="PROSITE" id="PS50144"/>
    </source>
</evidence>
<keyword evidence="15" id="KW-1185">Reference proteome</keyword>
<evidence type="ECO:0000256" key="4">
    <source>
        <dbReference type="ARBA" id="ARBA00012759"/>
    </source>
</evidence>
<dbReference type="GO" id="GO:0005634">
    <property type="term" value="C:nucleus"/>
    <property type="evidence" value="ECO:0007669"/>
    <property type="project" value="UniProtKB-SubCell"/>
</dbReference>
<dbReference type="PANTHER" id="PTHR24006:SF644">
    <property type="entry name" value="UBIQUITIN CARBOXYL-TERMINAL HYDROLASE 7"/>
    <property type="match status" value="1"/>
</dbReference>
<dbReference type="GO" id="GO:0005543">
    <property type="term" value="F:phospholipid binding"/>
    <property type="evidence" value="ECO:0007669"/>
    <property type="project" value="InterPro"/>
</dbReference>
<feature type="coiled-coil region" evidence="10">
    <location>
        <begin position="1112"/>
        <end position="1164"/>
    </location>
</feature>
<evidence type="ECO:0000256" key="7">
    <source>
        <dbReference type="ARBA" id="ARBA00022801"/>
    </source>
</evidence>
<dbReference type="Proteomes" id="UP000252139">
    <property type="component" value="Unassembled WGS sequence"/>
</dbReference>
<evidence type="ECO:0000256" key="3">
    <source>
        <dbReference type="ARBA" id="ARBA00009085"/>
    </source>
</evidence>
<dbReference type="STRING" id="86630.A0A367KE98"/>
<dbReference type="InterPro" id="IPR029346">
    <property type="entry name" value="USP_C"/>
</dbReference>
<evidence type="ECO:0000256" key="10">
    <source>
        <dbReference type="SAM" id="Coils"/>
    </source>
</evidence>
<evidence type="ECO:0000256" key="9">
    <source>
        <dbReference type="ARBA" id="ARBA00023242"/>
    </source>
</evidence>
<keyword evidence="7" id="KW-0378">Hydrolase</keyword>
<dbReference type="InterPro" id="IPR028889">
    <property type="entry name" value="USP"/>
</dbReference>
<name>A0A367KE98_RHIAZ</name>
<dbReference type="PROSITE" id="PS50235">
    <property type="entry name" value="USP_3"/>
    <property type="match status" value="1"/>
</dbReference>
<keyword evidence="9" id="KW-0539">Nucleus</keyword>
<evidence type="ECO:0000259" key="13">
    <source>
        <dbReference type="PROSITE" id="PS50235"/>
    </source>
</evidence>
<dbReference type="Pfam" id="PF22486">
    <property type="entry name" value="MATH_2"/>
    <property type="match status" value="1"/>
</dbReference>
<comment type="subcellular location">
    <subcellularLocation>
        <location evidence="2">Nucleus</location>
    </subcellularLocation>
</comment>
<dbReference type="Pfam" id="PF12814">
    <property type="entry name" value="Mcp5_PH"/>
    <property type="match status" value="1"/>
</dbReference>
<feature type="region of interest" description="Disordered" evidence="11">
    <location>
        <begin position="1"/>
        <end position="30"/>
    </location>
</feature>
<dbReference type="PANTHER" id="PTHR24006">
    <property type="entry name" value="UBIQUITIN CARBOXYL-TERMINAL HYDROLASE"/>
    <property type="match status" value="1"/>
</dbReference>
<dbReference type="Gene3D" id="3.10.20.90">
    <property type="entry name" value="Phosphatidylinositol 3-kinase Catalytic Subunit, Chain A, domain 1"/>
    <property type="match status" value="2"/>
</dbReference>
<dbReference type="GO" id="GO:0140492">
    <property type="term" value="F:metal-dependent deubiquitinase activity"/>
    <property type="evidence" value="ECO:0007669"/>
    <property type="project" value="UniProtKB-ARBA"/>
</dbReference>
<dbReference type="InterPro" id="IPR024774">
    <property type="entry name" value="PH_dom-Mcp5-type"/>
</dbReference>
<dbReference type="SMART" id="SM00061">
    <property type="entry name" value="MATH"/>
    <property type="match status" value="1"/>
</dbReference>
<dbReference type="OrthoDB" id="289038at2759"/>
<sequence length="1387" mass="161398">MNEDQPTALEKPPSPPPYDSDKVMTEAEVSPPPALSIIEDFETIAKKEMPLIEEEIISFKCVHWDVFEWSKLDHRVLGPVFEAGGHDWNVLMFPRGNNQNKYVSIYLDLTNSKATINPDEYACAQFIIALSKPSQPTRYVSLTAHHRFTSDESDWGFTNFVTFETLYDLLENDAIRVSVIIRVVKDTTGILWHNFINYDSKKVTGYVGLQNQGATCYMNSLFQSLYFTNSFRKAVYQIPTENDQPTKSIALALQRVFYNLQFMDTAVGTTELTKSFGWDSLEAFRQHDVQEFNRVLQDNLEIKMKDTPADGAIKNLFVGRMKSYIKCINVDYESSRSEDYYDIQLNVKGCKNLEDSFRDYITEETLEGDNKYMAEGHGLQDAKKGVIFESFPPVLHLQLKRFEYDMMRDMMVKINDRHEFPLEIDLEPYLAPNADRSRSHKYVLHGVLVHSGDLTGGHYFAFVKPEKDGKWFKFDDDRVIPATLKEVLEENYGGEQTGLHGLNMRGRLMNRFTNAYMLVYIRECMLDDILAPVTEDDIPKHLIKRIEEERRLLEIKRKEKEEQMYYMKILLATDESFRSNRGFDFTDFDERHAAHNKILVSRVRKDQTFGQFRAEIAQWRGLPETHIRFWLMVNRQNRTVRADMPIHDDDADSTLDEVRQRYATNQVTLRLYLEETDTPPFPYAGHMSAHVALIFVKFYSPEQQILQGVGHFYADKVTELHTYLGLFKKMVGFDETQDIWVYEEVKPSMVDRLDLNLTTTLAELQDGDILCVQRALSPQEEQAIVQNGGHATVDKYLEYELGKVLVTFSPRDSSDEMSPDLDLWLHKDMSYEQVAVCLAQELRVDADKLRVINPYYQGKIPQKRFNGLKLGKVLAAGYQTGQATGRYRLLYEKLDMSLDEIESKCAVTVTVCTPTLKDKHTVDLLLSKESTIEDLLNALVDKKVTFQTESGTRRVRIFDELDGRFNCEYDELNWKAAVSEKQCLKVYAEEVPAEELEMTEDDVLINVFHFQRTPSHTHSVPFRFVVKPEEPLSETKKRLQLRTGMDDKEWSKVKINIFNEDEDYSFLVNDEDETLFSQRPYHKGDIIGLDHMDKTTKLDRNGSGAIFIRDIDERYRQEISQLELKNQELQEIIHELTARLDHVQRDVQQRERKMAQEIDKLKSQWQLDRRRLQEDHAHELFIIKEAHQEERDMILKELHDRLTSPTIPSTRVLSSASSNNSCRALGSTLTDIQPCNRSERHPSCSQDKLMSPSFAYDSDGQETIDIKLSPDLDLCNSSTALIKCVYSSTDTISTADPLCSCKDDKSIERHQVFTRTMVGDWMWKYTRHRLRKENKHQRFFWFHPYTQMLYWSTNEPGNQQNEAIKNGKIFVLCHLKSYKMKMYQVYQ</sequence>
<dbReference type="InterPro" id="IPR018200">
    <property type="entry name" value="USP_CS"/>
</dbReference>
<dbReference type="PROSITE" id="PS00972">
    <property type="entry name" value="USP_1"/>
    <property type="match status" value="1"/>
</dbReference>
<evidence type="ECO:0000256" key="6">
    <source>
        <dbReference type="ARBA" id="ARBA00022786"/>
    </source>
</evidence>
<feature type="domain" description="MATH" evidence="12">
    <location>
        <begin position="59"/>
        <end position="181"/>
    </location>
</feature>
<dbReference type="InterPro" id="IPR002083">
    <property type="entry name" value="MATH/TRAF_dom"/>
</dbReference>
<dbReference type="SUPFAM" id="SSF49599">
    <property type="entry name" value="TRAF domain-like"/>
    <property type="match status" value="1"/>
</dbReference>
<dbReference type="PROSITE" id="PS00973">
    <property type="entry name" value="USP_2"/>
    <property type="match status" value="1"/>
</dbReference>
<feature type="domain" description="USP" evidence="13">
    <location>
        <begin position="207"/>
        <end position="523"/>
    </location>
</feature>
<organism evidence="14 15">
    <name type="scientific">Rhizopus azygosporus</name>
    <name type="common">Rhizopus microsporus var. azygosporus</name>
    <dbReference type="NCBI Taxonomy" id="86630"/>
    <lineage>
        <taxon>Eukaryota</taxon>
        <taxon>Fungi</taxon>
        <taxon>Fungi incertae sedis</taxon>
        <taxon>Mucoromycota</taxon>
        <taxon>Mucoromycotina</taxon>
        <taxon>Mucoromycetes</taxon>
        <taxon>Mucorales</taxon>
        <taxon>Mucorineae</taxon>
        <taxon>Rhizopodaceae</taxon>
        <taxon>Rhizopus</taxon>
    </lineage>
</organism>
<dbReference type="GO" id="GO:0004843">
    <property type="term" value="F:cysteine-type deubiquitinase activity"/>
    <property type="evidence" value="ECO:0007669"/>
    <property type="project" value="UniProtKB-EC"/>
</dbReference>
<dbReference type="GO" id="GO:0005938">
    <property type="term" value="C:cell cortex"/>
    <property type="evidence" value="ECO:0007669"/>
    <property type="project" value="InterPro"/>
</dbReference>
<accession>A0A367KE98</accession>
<dbReference type="EMBL" id="PJQL01000055">
    <property type="protein sequence ID" value="RCI00536.1"/>
    <property type="molecule type" value="Genomic_DNA"/>
</dbReference>
<evidence type="ECO:0000313" key="14">
    <source>
        <dbReference type="EMBL" id="RCI00536.1"/>
    </source>
</evidence>
<evidence type="ECO:0000313" key="15">
    <source>
        <dbReference type="Proteomes" id="UP000252139"/>
    </source>
</evidence>
<keyword evidence="10" id="KW-0175">Coiled coil</keyword>
<dbReference type="GO" id="GO:0032065">
    <property type="term" value="P:maintenance of protein location in cell cortex"/>
    <property type="evidence" value="ECO:0007669"/>
    <property type="project" value="InterPro"/>
</dbReference>
<dbReference type="Gene3D" id="3.90.70.10">
    <property type="entry name" value="Cysteine proteinases"/>
    <property type="match status" value="1"/>
</dbReference>
<dbReference type="InterPro" id="IPR050164">
    <property type="entry name" value="Peptidase_C19"/>
</dbReference>
<dbReference type="InterPro" id="IPR038765">
    <property type="entry name" value="Papain-like_cys_pep_sf"/>
</dbReference>
<dbReference type="GO" id="GO:0006508">
    <property type="term" value="P:proteolysis"/>
    <property type="evidence" value="ECO:0007669"/>
    <property type="project" value="UniProtKB-KW"/>
</dbReference>
<dbReference type="InterPro" id="IPR001394">
    <property type="entry name" value="Peptidase_C19_UCH"/>
</dbReference>
<evidence type="ECO:0000256" key="1">
    <source>
        <dbReference type="ARBA" id="ARBA00000707"/>
    </source>
</evidence>
<dbReference type="CDD" id="cd02659">
    <property type="entry name" value="peptidase_C19C"/>
    <property type="match status" value="1"/>
</dbReference>
<evidence type="ECO:0000256" key="5">
    <source>
        <dbReference type="ARBA" id="ARBA00022670"/>
    </source>
</evidence>
<dbReference type="GO" id="GO:0016579">
    <property type="term" value="P:protein deubiquitination"/>
    <property type="evidence" value="ECO:0007669"/>
    <property type="project" value="InterPro"/>
</dbReference>
<keyword evidence="5" id="KW-0645">Protease</keyword>
<dbReference type="Pfam" id="PF12436">
    <property type="entry name" value="USP7_ICP0_bdg"/>
    <property type="match status" value="1"/>
</dbReference>
<dbReference type="InterPro" id="IPR024729">
    <property type="entry name" value="USP7_ICP0-binding_dom"/>
</dbReference>
<evidence type="ECO:0000256" key="11">
    <source>
        <dbReference type="SAM" id="MobiDB-lite"/>
    </source>
</evidence>
<dbReference type="Pfam" id="PF00443">
    <property type="entry name" value="UCH"/>
    <property type="match status" value="1"/>
</dbReference>
<dbReference type="PROSITE" id="PS50144">
    <property type="entry name" value="MATH"/>
    <property type="match status" value="1"/>
</dbReference>